<accession>A0A512BJI5</accession>
<evidence type="ECO:0000313" key="2">
    <source>
        <dbReference type="Proteomes" id="UP000321513"/>
    </source>
</evidence>
<dbReference type="InterPro" id="IPR041492">
    <property type="entry name" value="HAD_2"/>
</dbReference>
<dbReference type="PRINTS" id="PR00413">
    <property type="entry name" value="HADHALOGNASE"/>
</dbReference>
<dbReference type="InterPro" id="IPR023214">
    <property type="entry name" value="HAD_sf"/>
</dbReference>
<dbReference type="Gene3D" id="1.10.150.240">
    <property type="entry name" value="Putative phosphatase, domain 2"/>
    <property type="match status" value="1"/>
</dbReference>
<dbReference type="InterPro" id="IPR023198">
    <property type="entry name" value="PGP-like_dom2"/>
</dbReference>
<dbReference type="Pfam" id="PF13419">
    <property type="entry name" value="HAD_2"/>
    <property type="match status" value="1"/>
</dbReference>
<dbReference type="OrthoDB" id="9797415at2"/>
<proteinExistence type="predicted"/>
<gene>
    <name evidence="1" type="ORF">SAE01_46290</name>
</gene>
<dbReference type="PANTHER" id="PTHR43611">
    <property type="entry name" value="ALPHA-D-GLUCOSE 1-PHOSPHATE PHOSPHATASE"/>
    <property type="match status" value="1"/>
</dbReference>
<dbReference type="SUPFAM" id="SSF56784">
    <property type="entry name" value="HAD-like"/>
    <property type="match status" value="1"/>
</dbReference>
<organism evidence="1 2">
    <name type="scientific">Segetibacter aerophilus</name>
    <dbReference type="NCBI Taxonomy" id="670293"/>
    <lineage>
        <taxon>Bacteria</taxon>
        <taxon>Pseudomonadati</taxon>
        <taxon>Bacteroidota</taxon>
        <taxon>Chitinophagia</taxon>
        <taxon>Chitinophagales</taxon>
        <taxon>Chitinophagaceae</taxon>
        <taxon>Segetibacter</taxon>
    </lineage>
</organism>
<dbReference type="AlphaFoldDB" id="A0A512BJI5"/>
<dbReference type="EMBL" id="BJYT01000040">
    <property type="protein sequence ID" value="GEO12133.1"/>
    <property type="molecule type" value="Genomic_DNA"/>
</dbReference>
<dbReference type="GO" id="GO:0016787">
    <property type="term" value="F:hydrolase activity"/>
    <property type="evidence" value="ECO:0007669"/>
    <property type="project" value="UniProtKB-KW"/>
</dbReference>
<dbReference type="SFLD" id="SFLDG01129">
    <property type="entry name" value="C1.5:_HAD__Beta-PGM__Phosphata"/>
    <property type="match status" value="1"/>
</dbReference>
<reference evidence="1 2" key="1">
    <citation type="submission" date="2019-07" db="EMBL/GenBank/DDBJ databases">
        <title>Whole genome shotgun sequence of Segetibacter aerophilus NBRC 106135.</title>
        <authorList>
            <person name="Hosoyama A."/>
            <person name="Uohara A."/>
            <person name="Ohji S."/>
            <person name="Ichikawa N."/>
        </authorList>
    </citation>
    <scope>NUCLEOTIDE SEQUENCE [LARGE SCALE GENOMIC DNA]</scope>
    <source>
        <strain evidence="1 2">NBRC 106135</strain>
    </source>
</reference>
<comment type="caution">
    <text evidence="1">The sequence shown here is derived from an EMBL/GenBank/DDBJ whole genome shotgun (WGS) entry which is preliminary data.</text>
</comment>
<name>A0A512BJI5_9BACT</name>
<dbReference type="InterPro" id="IPR036412">
    <property type="entry name" value="HAD-like_sf"/>
</dbReference>
<sequence length="203" mass="23396">MGKNPFKIMFLDVGGVLLTNGWGHDSRQKAAAEFGIDFMEMEAKHNFIFNVYEIGRITLDEYLDIVVFDKTRVFTREDFKAFMFSRSVELTGMLSWLIELKKNNSNLKIVSINNEGKELNDYRVKKFQLHNCFDAFISSCEVGMRKPDPGIFRLALGVVQAAPNECIYFDDRIYLVDAAQRLGIRGYHHLGFESSKKIIEDLM</sequence>
<keyword evidence="2" id="KW-1185">Reference proteome</keyword>
<dbReference type="RefSeq" id="WP_147206261.1">
    <property type="nucleotide sequence ID" value="NZ_BJYT01000040.1"/>
</dbReference>
<protein>
    <submittedName>
        <fullName evidence="1">Hydrolase</fullName>
    </submittedName>
</protein>
<dbReference type="Proteomes" id="UP000321513">
    <property type="component" value="Unassembled WGS sequence"/>
</dbReference>
<dbReference type="SFLD" id="SFLDS00003">
    <property type="entry name" value="Haloacid_Dehalogenase"/>
    <property type="match status" value="1"/>
</dbReference>
<dbReference type="InterPro" id="IPR006439">
    <property type="entry name" value="HAD-SF_hydro_IA"/>
</dbReference>
<keyword evidence="1" id="KW-0378">Hydrolase</keyword>
<dbReference type="Gene3D" id="3.40.50.1000">
    <property type="entry name" value="HAD superfamily/HAD-like"/>
    <property type="match status" value="1"/>
</dbReference>
<dbReference type="NCBIfam" id="TIGR01509">
    <property type="entry name" value="HAD-SF-IA-v3"/>
    <property type="match status" value="1"/>
</dbReference>
<dbReference type="PANTHER" id="PTHR43611:SF3">
    <property type="entry name" value="FLAVIN MONONUCLEOTIDE HYDROLASE 1, CHLOROPLATIC"/>
    <property type="match status" value="1"/>
</dbReference>
<evidence type="ECO:0000313" key="1">
    <source>
        <dbReference type="EMBL" id="GEO12133.1"/>
    </source>
</evidence>